<organism evidence="2 3">
    <name type="scientific">Erythrobacter litoralis (strain HTCC2594)</name>
    <dbReference type="NCBI Taxonomy" id="314225"/>
    <lineage>
        <taxon>Bacteria</taxon>
        <taxon>Pseudomonadati</taxon>
        <taxon>Pseudomonadota</taxon>
        <taxon>Alphaproteobacteria</taxon>
        <taxon>Sphingomonadales</taxon>
        <taxon>Erythrobacteraceae</taxon>
        <taxon>Erythrobacter/Porphyrobacter group</taxon>
        <taxon>Erythrobacter</taxon>
    </lineage>
</organism>
<reference evidence="3" key="1">
    <citation type="journal article" date="2009" name="J. Bacteriol.">
        <title>Complete genome sequence of Erythrobacter litoralis HTCC2594.</title>
        <authorList>
            <person name="Oh H.M."/>
            <person name="Giovannoni S.J."/>
            <person name="Ferriera S."/>
            <person name="Johnson J."/>
            <person name="Cho J.C."/>
        </authorList>
    </citation>
    <scope>NUCLEOTIDE SEQUENCE [LARGE SCALE GENOMIC DNA]</scope>
    <source>
        <strain evidence="3">HTCC2594</strain>
    </source>
</reference>
<dbReference type="InterPro" id="IPR051396">
    <property type="entry name" value="Bact_Antivir_Def_Nuclease"/>
</dbReference>
<dbReference type="KEGG" id="eli:ELI_00755"/>
<sequence length="110" mass="12380">MFWLSGNIVELAKVTIENFRCYREPISIDIENLTALVGRNDVGKSAIMDALAIFFEVAKLDRDDACKTGDPTNVRITCEFDSLQDVILDTDYETNLVSEFLLNNDGRLVT</sequence>
<dbReference type="PANTHER" id="PTHR43581">
    <property type="entry name" value="ATP/GTP PHOSPHATASE"/>
    <property type="match status" value="1"/>
</dbReference>
<dbReference type="SUPFAM" id="SSF52540">
    <property type="entry name" value="P-loop containing nucleoside triphosphate hydrolases"/>
    <property type="match status" value="1"/>
</dbReference>
<dbReference type="OrthoDB" id="7410968at2"/>
<dbReference type="Gene3D" id="3.40.50.300">
    <property type="entry name" value="P-loop containing nucleotide triphosphate hydrolases"/>
    <property type="match status" value="1"/>
</dbReference>
<dbReference type="PANTHER" id="PTHR43581:SF4">
    <property type="entry name" value="ATP_GTP PHOSPHATASE"/>
    <property type="match status" value="1"/>
</dbReference>
<dbReference type="HOGENOM" id="CLU_2167118_0_0_5"/>
<dbReference type="InterPro" id="IPR027417">
    <property type="entry name" value="P-loop_NTPase"/>
</dbReference>
<evidence type="ECO:0000313" key="2">
    <source>
        <dbReference type="EMBL" id="ABC62243.1"/>
    </source>
</evidence>
<protein>
    <recommendedName>
        <fullName evidence="1">Endonuclease GajA/Old nuclease/RecF-like AAA domain-containing protein</fullName>
    </recommendedName>
</protein>
<dbReference type="Pfam" id="PF13175">
    <property type="entry name" value="AAA_15"/>
    <property type="match status" value="1"/>
</dbReference>
<dbReference type="AlphaFoldDB" id="Q2NDJ8"/>
<accession>Q2NDJ8</accession>
<feature type="domain" description="Endonuclease GajA/Old nuclease/RecF-like AAA" evidence="1">
    <location>
        <begin position="11"/>
        <end position="86"/>
    </location>
</feature>
<keyword evidence="3" id="KW-1185">Reference proteome</keyword>
<evidence type="ECO:0000313" key="3">
    <source>
        <dbReference type="Proteomes" id="UP000008808"/>
    </source>
</evidence>
<dbReference type="EMBL" id="CP000157">
    <property type="protein sequence ID" value="ABC62243.1"/>
    <property type="molecule type" value="Genomic_DNA"/>
</dbReference>
<dbReference type="Proteomes" id="UP000008808">
    <property type="component" value="Chromosome"/>
</dbReference>
<dbReference type="RefSeq" id="WP_011413121.1">
    <property type="nucleotide sequence ID" value="NC_007722.1"/>
</dbReference>
<proteinExistence type="predicted"/>
<dbReference type="STRING" id="314225.ELI_00755"/>
<name>Q2NDJ8_ERYLH</name>
<evidence type="ECO:0000259" key="1">
    <source>
        <dbReference type="Pfam" id="PF13175"/>
    </source>
</evidence>
<dbReference type="InterPro" id="IPR041685">
    <property type="entry name" value="AAA_GajA/Old/RecF-like"/>
</dbReference>
<dbReference type="eggNOG" id="COG1196">
    <property type="taxonomic scope" value="Bacteria"/>
</dbReference>
<gene>
    <name evidence="2" type="ordered locus">ELI_00755</name>
</gene>